<evidence type="ECO:0000256" key="10">
    <source>
        <dbReference type="ARBA" id="ARBA00023306"/>
    </source>
</evidence>
<evidence type="ECO:0000259" key="15">
    <source>
        <dbReference type="Pfam" id="PF02875"/>
    </source>
</evidence>
<dbReference type="SUPFAM" id="SSF53244">
    <property type="entry name" value="MurD-like peptide ligases, peptide-binding domain"/>
    <property type="match status" value="1"/>
</dbReference>
<keyword evidence="18" id="KW-1185">Reference proteome</keyword>
<dbReference type="Pfam" id="PF01225">
    <property type="entry name" value="Mur_ligase"/>
    <property type="match status" value="1"/>
</dbReference>
<feature type="binding site" evidence="12">
    <location>
        <position position="383"/>
    </location>
    <ligand>
        <name>meso-2,6-diaminopimelate</name>
        <dbReference type="ChEBI" id="CHEBI:57791"/>
    </ligand>
</feature>
<feature type="domain" description="Mur ligase C-terminal" evidence="15">
    <location>
        <begin position="334"/>
        <end position="459"/>
    </location>
</feature>
<keyword evidence="12" id="KW-0460">Magnesium</keyword>
<dbReference type="InterPro" id="IPR013221">
    <property type="entry name" value="Mur_ligase_cen"/>
</dbReference>
<evidence type="ECO:0000259" key="16">
    <source>
        <dbReference type="Pfam" id="PF08245"/>
    </source>
</evidence>
<feature type="modified residue" description="N6-carboxylysine" evidence="12">
    <location>
        <position position="217"/>
    </location>
</feature>
<feature type="binding site" evidence="12">
    <location>
        <position position="149"/>
    </location>
    <ligand>
        <name>UDP-N-acetyl-alpha-D-muramoyl-L-alanyl-D-glutamate</name>
        <dbReference type="ChEBI" id="CHEBI:83900"/>
    </ligand>
</feature>
<dbReference type="PANTHER" id="PTHR23135:SF4">
    <property type="entry name" value="UDP-N-ACETYLMURAMOYL-L-ALANYL-D-GLUTAMATE--2,6-DIAMINOPIMELATE LIGASE MURE HOMOLOG, CHLOROPLASTIC"/>
    <property type="match status" value="1"/>
</dbReference>
<dbReference type="RefSeq" id="WP_378932416.1">
    <property type="nucleotide sequence ID" value="NZ_JBHLVO010000004.1"/>
</dbReference>
<comment type="subcellular location">
    <subcellularLocation>
        <location evidence="12 13">Cytoplasm</location>
    </subcellularLocation>
</comment>
<comment type="PTM">
    <text evidence="12">Carboxylation is probably crucial for Mg(2+) binding and, consequently, for the gamma-phosphate positioning of ATP.</text>
</comment>
<feature type="binding site" evidence="12">
    <location>
        <position position="185"/>
    </location>
    <ligand>
        <name>UDP-N-acetyl-alpha-D-muramoyl-L-alanyl-D-glutamate</name>
        <dbReference type="ChEBI" id="CHEBI:83900"/>
    </ligand>
</feature>
<proteinExistence type="inferred from homology"/>
<feature type="binding site" evidence="12">
    <location>
        <position position="461"/>
    </location>
    <ligand>
        <name>meso-2,6-diaminopimelate</name>
        <dbReference type="ChEBI" id="CHEBI:57791"/>
    </ligand>
</feature>
<dbReference type="Gene3D" id="3.90.190.20">
    <property type="entry name" value="Mur ligase, C-terminal domain"/>
    <property type="match status" value="1"/>
</dbReference>
<dbReference type="InterPro" id="IPR018109">
    <property type="entry name" value="Folylpolyglutamate_synth_CS"/>
</dbReference>
<evidence type="ECO:0000256" key="13">
    <source>
        <dbReference type="RuleBase" id="RU004135"/>
    </source>
</evidence>
<evidence type="ECO:0000256" key="11">
    <source>
        <dbReference type="ARBA" id="ARBA00023316"/>
    </source>
</evidence>
<evidence type="ECO:0000256" key="12">
    <source>
        <dbReference type="HAMAP-Rule" id="MF_00208"/>
    </source>
</evidence>
<evidence type="ECO:0000256" key="2">
    <source>
        <dbReference type="ARBA" id="ARBA00005898"/>
    </source>
</evidence>
<dbReference type="InterPro" id="IPR036615">
    <property type="entry name" value="Mur_ligase_C_dom_sf"/>
</dbReference>
<dbReference type="PROSITE" id="PS01011">
    <property type="entry name" value="FOLYLPOLYGLU_SYNT_1"/>
    <property type="match status" value="1"/>
</dbReference>
<feature type="binding site" evidence="12">
    <location>
        <position position="30"/>
    </location>
    <ligand>
        <name>UDP-N-acetyl-alpha-D-muramoyl-L-alanyl-D-glutamate</name>
        <dbReference type="ChEBI" id="CHEBI:83900"/>
    </ligand>
</feature>
<evidence type="ECO:0000256" key="7">
    <source>
        <dbReference type="ARBA" id="ARBA00022840"/>
    </source>
</evidence>
<feature type="binding site" evidence="12">
    <location>
        <begin position="150"/>
        <end position="151"/>
    </location>
    <ligand>
        <name>UDP-N-acetyl-alpha-D-muramoyl-L-alanyl-D-glutamate</name>
        <dbReference type="ChEBI" id="CHEBI:83900"/>
    </ligand>
</feature>
<comment type="similarity">
    <text evidence="2 12">Belongs to the MurCDEF family. MurE subfamily.</text>
</comment>
<comment type="caution">
    <text evidence="12">Lacks conserved residue(s) required for the propagation of feature annotation.</text>
</comment>
<comment type="function">
    <text evidence="12">Catalyzes the addition of meso-diaminopimelic acid to the nucleotide precursor UDP-N-acetylmuramoyl-L-alanyl-D-glutamate (UMAG) in the biosynthesis of bacterial cell-wall peptidoglycan.</text>
</comment>
<dbReference type="Proteomes" id="UP001589854">
    <property type="component" value="Unassembled WGS sequence"/>
</dbReference>
<feature type="binding site" evidence="12">
    <location>
        <begin position="108"/>
        <end position="114"/>
    </location>
    <ligand>
        <name>ATP</name>
        <dbReference type="ChEBI" id="CHEBI:30616"/>
    </ligand>
</feature>
<gene>
    <name evidence="12" type="primary">murE</name>
    <name evidence="17" type="ORF">ACFFIX_06975</name>
</gene>
<keyword evidence="3 12" id="KW-0963">Cytoplasm</keyword>
<keyword evidence="7 12" id="KW-0067">ATP-binding</keyword>
<evidence type="ECO:0000256" key="8">
    <source>
        <dbReference type="ARBA" id="ARBA00022960"/>
    </source>
</evidence>
<feature type="binding site" evidence="12">
    <location>
        <position position="177"/>
    </location>
    <ligand>
        <name>UDP-N-acetyl-alpha-D-muramoyl-L-alanyl-D-glutamate</name>
        <dbReference type="ChEBI" id="CHEBI:83900"/>
    </ligand>
</feature>
<feature type="binding site" evidence="12">
    <location>
        <position position="183"/>
    </location>
    <ligand>
        <name>UDP-N-acetyl-alpha-D-muramoyl-L-alanyl-D-glutamate</name>
        <dbReference type="ChEBI" id="CHEBI:83900"/>
    </ligand>
</feature>
<keyword evidence="11 12" id="KW-0961">Cell wall biogenesis/degradation</keyword>
<evidence type="ECO:0000256" key="3">
    <source>
        <dbReference type="ARBA" id="ARBA00022490"/>
    </source>
</evidence>
<dbReference type="PANTHER" id="PTHR23135">
    <property type="entry name" value="MUR LIGASE FAMILY MEMBER"/>
    <property type="match status" value="1"/>
</dbReference>
<keyword evidence="9 12" id="KW-0573">Peptidoglycan synthesis</keyword>
<dbReference type="GO" id="GO:0008765">
    <property type="term" value="F:UDP-N-acetylmuramoylalanyl-D-glutamate-2,6-diaminopimelate ligase activity"/>
    <property type="evidence" value="ECO:0007669"/>
    <property type="project" value="UniProtKB-EC"/>
</dbReference>
<dbReference type="Gene3D" id="3.40.1390.10">
    <property type="entry name" value="MurE/MurF, N-terminal domain"/>
    <property type="match status" value="1"/>
</dbReference>
<dbReference type="SUPFAM" id="SSF53623">
    <property type="entry name" value="MurD-like peptide ligases, catalytic domain"/>
    <property type="match status" value="1"/>
</dbReference>
<feature type="binding site" evidence="12">
    <location>
        <position position="457"/>
    </location>
    <ligand>
        <name>meso-2,6-diaminopimelate</name>
        <dbReference type="ChEBI" id="CHEBI:57791"/>
    </ligand>
</feature>
<comment type="catalytic activity">
    <reaction evidence="12">
        <text>UDP-N-acetyl-alpha-D-muramoyl-L-alanyl-D-glutamate + meso-2,6-diaminopimelate + ATP = UDP-N-acetyl-alpha-D-muramoyl-L-alanyl-gamma-D-glutamyl-meso-2,6-diaminopimelate + ADP + phosphate + H(+)</text>
        <dbReference type="Rhea" id="RHEA:23676"/>
        <dbReference type="ChEBI" id="CHEBI:15378"/>
        <dbReference type="ChEBI" id="CHEBI:30616"/>
        <dbReference type="ChEBI" id="CHEBI:43474"/>
        <dbReference type="ChEBI" id="CHEBI:57791"/>
        <dbReference type="ChEBI" id="CHEBI:83900"/>
        <dbReference type="ChEBI" id="CHEBI:83905"/>
        <dbReference type="ChEBI" id="CHEBI:456216"/>
        <dbReference type="EC" id="6.3.2.13"/>
    </reaction>
</comment>
<dbReference type="InterPro" id="IPR004101">
    <property type="entry name" value="Mur_ligase_C"/>
</dbReference>
<dbReference type="HAMAP" id="MF_00208">
    <property type="entry name" value="MurE"/>
    <property type="match status" value="1"/>
</dbReference>
<evidence type="ECO:0000313" key="18">
    <source>
        <dbReference type="Proteomes" id="UP001589854"/>
    </source>
</evidence>
<keyword evidence="5 12" id="KW-0132">Cell division</keyword>
<evidence type="ECO:0000256" key="5">
    <source>
        <dbReference type="ARBA" id="ARBA00022618"/>
    </source>
</evidence>
<dbReference type="EMBL" id="JBHLVO010000004">
    <property type="protein sequence ID" value="MFC0271192.1"/>
    <property type="molecule type" value="Genomic_DNA"/>
</dbReference>
<keyword evidence="6 12" id="KW-0547">Nucleotide-binding</keyword>
<evidence type="ECO:0000256" key="9">
    <source>
        <dbReference type="ARBA" id="ARBA00022984"/>
    </source>
</evidence>
<feature type="domain" description="Mur ligase central" evidence="16">
    <location>
        <begin position="106"/>
        <end position="311"/>
    </location>
</feature>
<dbReference type="EC" id="6.3.2.13" evidence="12"/>
<dbReference type="SUPFAM" id="SSF63418">
    <property type="entry name" value="MurE/MurF N-terminal domain"/>
    <property type="match status" value="1"/>
</dbReference>
<sequence>MKLEALLTYLHELSLQIDANPEINSIEMDSRVVKEGSLFICINGFTVDGHDYAHQAVLKGAAAILSEKPLDVSVPVIIVKDTKRAMAVLADVFYGQPTQALHLIGVTGTNGKTTTTHIIEKIINKASKKTGLIGTMYIKIDEEQYSVKNTTPESLTLHRTFKEMLDKGVTHAMMEVSSHALHQGRIHGCDFDVAVFTNLTQDHLDYHETMEAYQFAKGLLFAQLGNTFHHDKAKYAVLNSDERATEEFIKMTSAKVFTYGIDHTADVMAKNIVMTARGTKFDLVTPLDTKTVHINMVGKFSIYNILAAVSATLVSKIDLHTIIAAIEEMEGVRGRFEVVDAGQNFTVIVDYAHTPDSLENVLLTIRQFAEGKVFSVVGCGGDRDKTKRPLMAEIATKYSNEPIFTSDNPRSEDPMSILGDMEKGVTGKYYHSIVNREQAIFFAVANARKGDVVLIAGKGHETYQQIGNETFDFDDREIAVKAIRELVSKDNIKISNIGTEREVDNNEIL</sequence>
<evidence type="ECO:0000313" key="17">
    <source>
        <dbReference type="EMBL" id="MFC0271192.1"/>
    </source>
</evidence>
<accession>A0ABV6GBZ6</accession>
<dbReference type="Gene3D" id="3.40.1190.10">
    <property type="entry name" value="Mur-like, catalytic domain"/>
    <property type="match status" value="1"/>
</dbReference>
<dbReference type="NCBIfam" id="TIGR01085">
    <property type="entry name" value="murE"/>
    <property type="match status" value="1"/>
</dbReference>
<keyword evidence="10 12" id="KW-0131">Cell cycle</keyword>
<dbReference type="InterPro" id="IPR035911">
    <property type="entry name" value="MurE/MurF_N"/>
</dbReference>
<keyword evidence="4 12" id="KW-0436">Ligase</keyword>
<feature type="binding site" evidence="12">
    <location>
        <begin position="407"/>
        <end position="410"/>
    </location>
    <ligand>
        <name>meso-2,6-diaminopimelate</name>
        <dbReference type="ChEBI" id="CHEBI:57791"/>
    </ligand>
</feature>
<comment type="pathway">
    <text evidence="1 12 13">Cell wall biogenesis; peptidoglycan biosynthesis.</text>
</comment>
<evidence type="ECO:0000259" key="14">
    <source>
        <dbReference type="Pfam" id="PF01225"/>
    </source>
</evidence>
<evidence type="ECO:0000256" key="1">
    <source>
        <dbReference type="ARBA" id="ARBA00004752"/>
    </source>
</evidence>
<dbReference type="InterPro" id="IPR005761">
    <property type="entry name" value="UDP-N-AcMur-Glu-dNH2Pim_ligase"/>
</dbReference>
<dbReference type="Pfam" id="PF02875">
    <property type="entry name" value="Mur_ligase_C"/>
    <property type="match status" value="1"/>
</dbReference>
<reference evidence="17 18" key="1">
    <citation type="submission" date="2024-09" db="EMBL/GenBank/DDBJ databases">
        <authorList>
            <person name="Sun Q."/>
            <person name="Mori K."/>
        </authorList>
    </citation>
    <scope>NUCLEOTIDE SEQUENCE [LARGE SCALE GENOMIC DNA]</scope>
    <source>
        <strain evidence="17 18">CCM 7228</strain>
    </source>
</reference>
<name>A0ABV6GBZ6_9BACI</name>
<dbReference type="InterPro" id="IPR036565">
    <property type="entry name" value="Mur-like_cat_sf"/>
</dbReference>
<dbReference type="InterPro" id="IPR000713">
    <property type="entry name" value="Mur_ligase_N"/>
</dbReference>
<dbReference type="Pfam" id="PF08245">
    <property type="entry name" value="Mur_ligase_M"/>
    <property type="match status" value="1"/>
</dbReference>
<evidence type="ECO:0000256" key="4">
    <source>
        <dbReference type="ARBA" id="ARBA00022598"/>
    </source>
</evidence>
<keyword evidence="8 12" id="KW-0133">Cell shape</keyword>
<dbReference type="NCBIfam" id="NF001124">
    <property type="entry name" value="PRK00139.1-2"/>
    <property type="match status" value="1"/>
</dbReference>
<evidence type="ECO:0000256" key="6">
    <source>
        <dbReference type="ARBA" id="ARBA00022741"/>
    </source>
</evidence>
<comment type="caution">
    <text evidence="17">The sequence shown here is derived from an EMBL/GenBank/DDBJ whole genome shotgun (WGS) entry which is preliminary data.</text>
</comment>
<organism evidence="17 18">
    <name type="scientific">Metabacillus herbersteinensis</name>
    <dbReference type="NCBI Taxonomy" id="283816"/>
    <lineage>
        <taxon>Bacteria</taxon>
        <taxon>Bacillati</taxon>
        <taxon>Bacillota</taxon>
        <taxon>Bacilli</taxon>
        <taxon>Bacillales</taxon>
        <taxon>Bacillaceae</taxon>
        <taxon>Metabacillus</taxon>
    </lineage>
</organism>
<comment type="cofactor">
    <cofactor evidence="12">
        <name>Mg(2+)</name>
        <dbReference type="ChEBI" id="CHEBI:18420"/>
    </cofactor>
</comment>
<dbReference type="NCBIfam" id="NF001126">
    <property type="entry name" value="PRK00139.1-4"/>
    <property type="match status" value="1"/>
</dbReference>
<feature type="short sequence motif" description="Meso-diaminopimelate recognition motif" evidence="12">
    <location>
        <begin position="407"/>
        <end position="410"/>
    </location>
</feature>
<protein>
    <recommendedName>
        <fullName evidence="12">UDP-N-acetylmuramoyl-L-alanyl-D-glutamate--2,6-diaminopimelate ligase</fullName>
        <ecNumber evidence="12">6.3.2.13</ecNumber>
    </recommendedName>
    <alternativeName>
        <fullName evidence="12">Meso-A2pm-adding enzyme</fullName>
    </alternativeName>
    <alternativeName>
        <fullName evidence="12">Meso-diaminopimelate-adding enzyme</fullName>
    </alternativeName>
    <alternativeName>
        <fullName evidence="12">UDP-MurNAc-L-Ala-D-Glu:meso-diaminopimelate ligase</fullName>
    </alternativeName>
    <alternativeName>
        <fullName evidence="12">UDP-MurNAc-tripeptide synthetase</fullName>
    </alternativeName>
    <alternativeName>
        <fullName evidence="12">UDP-N-acetylmuramyl-tripeptide synthetase</fullName>
    </alternativeName>
</protein>
<feature type="domain" description="Mur ligase N-terminal catalytic" evidence="14">
    <location>
        <begin position="22"/>
        <end position="94"/>
    </location>
</feature>